<dbReference type="Pfam" id="PF18088">
    <property type="entry name" value="Glyco_H_20C_C"/>
    <property type="match status" value="1"/>
</dbReference>
<evidence type="ECO:0000256" key="5">
    <source>
        <dbReference type="SAM" id="MobiDB-lite"/>
    </source>
</evidence>
<reference evidence="8" key="1">
    <citation type="submission" date="2020-05" db="EMBL/GenBank/DDBJ databases">
        <title>Phylogenomic resolution of chytrid fungi.</title>
        <authorList>
            <person name="Stajich J.E."/>
            <person name="Amses K."/>
            <person name="Simmons R."/>
            <person name="Seto K."/>
            <person name="Myers J."/>
            <person name="Bonds A."/>
            <person name="Quandt C.A."/>
            <person name="Barry K."/>
            <person name="Liu P."/>
            <person name="Grigoriev I."/>
            <person name="Longcore J.E."/>
            <person name="James T.Y."/>
        </authorList>
    </citation>
    <scope>NUCLEOTIDE SEQUENCE</scope>
    <source>
        <strain evidence="8">JEL0379</strain>
    </source>
</reference>
<dbReference type="EMBL" id="JADGJQ010000003">
    <property type="protein sequence ID" value="KAJ3184623.1"/>
    <property type="molecule type" value="Genomic_DNA"/>
</dbReference>
<dbReference type="InterPro" id="IPR041063">
    <property type="entry name" value="Glyco_H_20C_C"/>
</dbReference>
<dbReference type="GO" id="GO:0005975">
    <property type="term" value="P:carbohydrate metabolic process"/>
    <property type="evidence" value="ECO:0007669"/>
    <property type="project" value="InterPro"/>
</dbReference>
<keyword evidence="9" id="KW-1185">Reference proteome</keyword>
<evidence type="ECO:0000256" key="1">
    <source>
        <dbReference type="ARBA" id="ARBA00001231"/>
    </source>
</evidence>
<dbReference type="GO" id="GO:0004563">
    <property type="term" value="F:beta-N-acetylhexosaminidase activity"/>
    <property type="evidence" value="ECO:0007669"/>
    <property type="project" value="UniProtKB-EC"/>
</dbReference>
<organism evidence="8 9">
    <name type="scientific">Geranomyces variabilis</name>
    <dbReference type="NCBI Taxonomy" id="109894"/>
    <lineage>
        <taxon>Eukaryota</taxon>
        <taxon>Fungi</taxon>
        <taxon>Fungi incertae sedis</taxon>
        <taxon>Chytridiomycota</taxon>
        <taxon>Chytridiomycota incertae sedis</taxon>
        <taxon>Chytridiomycetes</taxon>
        <taxon>Spizellomycetales</taxon>
        <taxon>Powellomycetaceae</taxon>
        <taxon>Geranomyces</taxon>
    </lineage>
</organism>
<evidence type="ECO:0000313" key="8">
    <source>
        <dbReference type="EMBL" id="KAJ3184623.1"/>
    </source>
</evidence>
<evidence type="ECO:0000256" key="4">
    <source>
        <dbReference type="ARBA" id="ARBA00022801"/>
    </source>
</evidence>
<dbReference type="Gene3D" id="3.20.20.80">
    <property type="entry name" value="Glycosidases"/>
    <property type="match status" value="1"/>
</dbReference>
<dbReference type="InterPro" id="IPR038901">
    <property type="entry name" value="HEXDC-like"/>
</dbReference>
<dbReference type="Pfam" id="PF00728">
    <property type="entry name" value="Glyco_hydro_20"/>
    <property type="match status" value="1"/>
</dbReference>
<name>A0AAD5TT46_9FUNG</name>
<comment type="similarity">
    <text evidence="2">Belongs to the glycosyl hydrolase 20 family.</text>
</comment>
<feature type="region of interest" description="Disordered" evidence="5">
    <location>
        <begin position="1"/>
        <end position="51"/>
    </location>
</feature>
<keyword evidence="4" id="KW-0378">Hydrolase</keyword>
<dbReference type="SUPFAM" id="SSF51445">
    <property type="entry name" value="(Trans)glycosidases"/>
    <property type="match status" value="1"/>
</dbReference>
<dbReference type="Proteomes" id="UP001212152">
    <property type="component" value="Unassembled WGS sequence"/>
</dbReference>
<evidence type="ECO:0000259" key="7">
    <source>
        <dbReference type="Pfam" id="PF18088"/>
    </source>
</evidence>
<dbReference type="AlphaFoldDB" id="A0AAD5TT46"/>
<evidence type="ECO:0000256" key="2">
    <source>
        <dbReference type="ARBA" id="ARBA00006285"/>
    </source>
</evidence>
<comment type="catalytic activity">
    <reaction evidence="1">
        <text>Hydrolysis of terminal non-reducing N-acetyl-D-hexosamine residues in N-acetyl-beta-D-hexosaminides.</text>
        <dbReference type="EC" id="3.2.1.52"/>
    </reaction>
</comment>
<feature type="compositionally biased region" description="Polar residues" evidence="5">
    <location>
        <begin position="9"/>
        <end position="21"/>
    </location>
</feature>
<protein>
    <recommendedName>
        <fullName evidence="3">beta-N-acetylhexosaminidase</fullName>
        <ecNumber evidence="3">3.2.1.52</ecNumber>
    </recommendedName>
</protein>
<evidence type="ECO:0000256" key="3">
    <source>
        <dbReference type="ARBA" id="ARBA00012663"/>
    </source>
</evidence>
<sequence length="785" mass="88327">MADAPSDPMETSSESLLQMSTDDLPPLGVPPRLLTTGTHISGDEHVGHTPADVMTPTLSFENLSSLPDAMSGGPSYDDMDADGVLGGRRRSLLQMVLIAETYPVDIAPGLNEIARHCVHKNFMTRETANDNDMNPAERISVHFQHDEMLREGAVIVRPSHASHRDVPDGQTFAIIVTYRRHCEAFRAVGRIITVLFDLYAPNELALRMSWEECAQFESLGVMLDCSRCAVLSLETVLYMVRTCALLGMNTFQLYTEDTFTVPDEPFFGYLRGSFSQEEITYIDDYAVMFGIEVFPCIQTLGHLGQILQWPRFAGVRDTTEVILAGSDETYQLLDKIIAAATAPLRSNRIHIGMDEAHGVGEGRYRQIFGEKDSSEVFLAHLQRVEKICKDRGLQPMAWSDMLFTLAAKNTSLQSYYETSELPQEMKHNMPSDINLVYWDYYHTTSDAYSRKIQQHRDLGFDPWVAGGIWSWNRFFSALPFTIAASDACLKACKRDAVKNVFVTTWGDDGNECDIFSALPGFVYYAEHCYTPDADVSWSSVRSTFAGVCGGNLDDWMYASKIDVPLEAMDKTRFPPNVSKWILWNDPFYGFLSPQYEGLNLQDHYQEIASYLRTASSEDALALYPLNGRLEFPALIAETLTIKLGLRDRLVAAYKSTDPCRELFECAHGIVQKLRQSVDTLWRHHRDRIWLTTYKPFGMEVVELRYGAIRTRLETLQDRLLAFCARDRAEGVAAAAGMFVPGMRVPPREELPELDVVLREVYASIGLEVVVDFARAYTPSRALGTG</sequence>
<gene>
    <name evidence="8" type="ORF">HDU87_004026</name>
</gene>
<evidence type="ECO:0000313" key="9">
    <source>
        <dbReference type="Proteomes" id="UP001212152"/>
    </source>
</evidence>
<feature type="domain" description="Glycoside hydrolase family 20 catalytic" evidence="6">
    <location>
        <begin position="220"/>
        <end position="446"/>
    </location>
</feature>
<feature type="domain" description="Glycoside Hydrolase 20C C-terminal" evidence="7">
    <location>
        <begin position="553"/>
        <end position="724"/>
    </location>
</feature>
<proteinExistence type="inferred from homology"/>
<dbReference type="Gene3D" id="1.20.120.670">
    <property type="entry name" value="N-acetyl-b-d-glucoasminidase"/>
    <property type="match status" value="1"/>
</dbReference>
<accession>A0AAD5TT46</accession>
<evidence type="ECO:0000259" key="6">
    <source>
        <dbReference type="Pfam" id="PF00728"/>
    </source>
</evidence>
<dbReference type="InterPro" id="IPR015883">
    <property type="entry name" value="Glyco_hydro_20_cat"/>
</dbReference>
<dbReference type="CDD" id="cd06565">
    <property type="entry name" value="GH20_GcnA-like"/>
    <property type="match status" value="1"/>
</dbReference>
<dbReference type="InterPro" id="IPR017853">
    <property type="entry name" value="GH"/>
</dbReference>
<dbReference type="EC" id="3.2.1.52" evidence="3"/>
<dbReference type="PANTHER" id="PTHR21040">
    <property type="entry name" value="BCDNA.GH04120"/>
    <property type="match status" value="1"/>
</dbReference>
<comment type="caution">
    <text evidence="8">The sequence shown here is derived from an EMBL/GenBank/DDBJ whole genome shotgun (WGS) entry which is preliminary data.</text>
</comment>
<dbReference type="PANTHER" id="PTHR21040:SF8">
    <property type="entry name" value="BCDNA.GH04120"/>
    <property type="match status" value="1"/>
</dbReference>